<sequence length="100" mass="11261">MLKLADSILSNKNKDNEKYAKLNPLYHGLKHALGEYVAIAKKGNWDTIKLTKTKFITGKNFPDVLSLKRRLSATGEFTVKDTNSTFTPELEAAIKDYQSL</sequence>
<dbReference type="RefSeq" id="WP_161817659.1">
    <property type="nucleotide sequence ID" value="NZ_JAACJS010000006.1"/>
</dbReference>
<name>A0ABW9ZQG9_9BACT</name>
<dbReference type="EMBL" id="JAACJS010000006">
    <property type="protein sequence ID" value="NCI49330.1"/>
    <property type="molecule type" value="Genomic_DNA"/>
</dbReference>
<protein>
    <submittedName>
        <fullName evidence="1">Uncharacterized protein</fullName>
    </submittedName>
</protein>
<dbReference type="Proteomes" id="UP000753802">
    <property type="component" value="Unassembled WGS sequence"/>
</dbReference>
<reference evidence="1 2" key="1">
    <citation type="submission" date="2020-01" db="EMBL/GenBank/DDBJ databases">
        <title>Genome analysis.</title>
        <authorList>
            <person name="Wu S."/>
            <person name="Wang G."/>
        </authorList>
    </citation>
    <scope>NUCLEOTIDE SEQUENCE [LARGE SCALE GENOMIC DNA]</scope>
    <source>
        <strain evidence="1 2">SYL130</strain>
    </source>
</reference>
<accession>A0ABW9ZQG9</accession>
<evidence type="ECO:0000313" key="1">
    <source>
        <dbReference type="EMBL" id="NCI49330.1"/>
    </source>
</evidence>
<organism evidence="1 2">
    <name type="scientific">Sediminibacterium roseum</name>
    <dbReference type="NCBI Taxonomy" id="1978412"/>
    <lineage>
        <taxon>Bacteria</taxon>
        <taxon>Pseudomonadati</taxon>
        <taxon>Bacteroidota</taxon>
        <taxon>Chitinophagia</taxon>
        <taxon>Chitinophagales</taxon>
        <taxon>Chitinophagaceae</taxon>
        <taxon>Sediminibacterium</taxon>
    </lineage>
</organism>
<gene>
    <name evidence="1" type="ORF">GWC95_05315</name>
</gene>
<comment type="caution">
    <text evidence="1">The sequence shown here is derived from an EMBL/GenBank/DDBJ whole genome shotgun (WGS) entry which is preliminary data.</text>
</comment>
<keyword evidence="2" id="KW-1185">Reference proteome</keyword>
<proteinExistence type="predicted"/>
<evidence type="ECO:0000313" key="2">
    <source>
        <dbReference type="Proteomes" id="UP000753802"/>
    </source>
</evidence>